<dbReference type="EMBL" id="JACJKS010000006">
    <property type="protein sequence ID" value="MBM6948156.1"/>
    <property type="molecule type" value="Genomic_DNA"/>
</dbReference>
<evidence type="ECO:0000313" key="4">
    <source>
        <dbReference type="Proteomes" id="UP000705508"/>
    </source>
</evidence>
<dbReference type="NCBIfam" id="NF005325">
    <property type="entry name" value="PRK06853.1-5"/>
    <property type="match status" value="1"/>
</dbReference>
<dbReference type="Gene3D" id="3.40.920.10">
    <property type="entry name" value="Pyruvate-ferredoxin oxidoreductase, PFOR, domain III"/>
    <property type="match status" value="1"/>
</dbReference>
<dbReference type="InterPro" id="IPR052198">
    <property type="entry name" value="IorB_Oxidoreductase"/>
</dbReference>
<evidence type="ECO:0000256" key="1">
    <source>
        <dbReference type="ARBA" id="ARBA00023002"/>
    </source>
</evidence>
<evidence type="ECO:0000259" key="2">
    <source>
        <dbReference type="Pfam" id="PF01558"/>
    </source>
</evidence>
<dbReference type="RefSeq" id="WP_204906186.1">
    <property type="nucleotide sequence ID" value="NZ_JACJKS010000006.1"/>
</dbReference>
<dbReference type="Pfam" id="PF01558">
    <property type="entry name" value="POR"/>
    <property type="match status" value="1"/>
</dbReference>
<evidence type="ECO:0000313" key="3">
    <source>
        <dbReference type="EMBL" id="MBM6948156.1"/>
    </source>
</evidence>
<keyword evidence="1" id="KW-0560">Oxidoreductase</keyword>
<dbReference type="InterPro" id="IPR019752">
    <property type="entry name" value="Pyrv/ketoisovalerate_OxRed_cat"/>
</dbReference>
<reference evidence="3" key="1">
    <citation type="submission" date="2020-08" db="EMBL/GenBank/DDBJ databases">
        <authorList>
            <person name="Cejkova D."/>
            <person name="Kubasova T."/>
            <person name="Jahodarova E."/>
            <person name="Rychlik I."/>
        </authorList>
    </citation>
    <scope>NUCLEOTIDE SEQUENCE</scope>
    <source>
        <strain evidence="3">An582</strain>
    </source>
</reference>
<dbReference type="SUPFAM" id="SSF53323">
    <property type="entry name" value="Pyruvate-ferredoxin oxidoreductase, PFOR, domain III"/>
    <property type="match status" value="1"/>
</dbReference>
<dbReference type="Proteomes" id="UP000705508">
    <property type="component" value="Unassembled WGS sequence"/>
</dbReference>
<reference evidence="3" key="2">
    <citation type="journal article" date="2021" name="Sci. Rep.">
        <title>The distribution of antibiotic resistance genes in chicken gut microbiota commensals.</title>
        <authorList>
            <person name="Juricova H."/>
            <person name="Matiasovicova J."/>
            <person name="Kubasova T."/>
            <person name="Cejkova D."/>
            <person name="Rychlik I."/>
        </authorList>
    </citation>
    <scope>NUCLEOTIDE SEQUENCE</scope>
    <source>
        <strain evidence="3">An582</strain>
    </source>
</reference>
<organism evidence="3 4">
    <name type="scientific">Mordavella massiliensis</name>
    <dbReference type="NCBI Taxonomy" id="1871024"/>
    <lineage>
        <taxon>Bacteria</taxon>
        <taxon>Bacillati</taxon>
        <taxon>Bacillota</taxon>
        <taxon>Clostridia</taxon>
        <taxon>Eubacteriales</taxon>
        <taxon>Clostridiaceae</taxon>
        <taxon>Mordavella</taxon>
    </lineage>
</organism>
<gene>
    <name evidence="3" type="ORF">H6A20_05730</name>
</gene>
<comment type="caution">
    <text evidence="3">The sequence shown here is derived from an EMBL/GenBank/DDBJ whole genome shotgun (WGS) entry which is preliminary data.</text>
</comment>
<accession>A0A938XAZ8</accession>
<proteinExistence type="predicted"/>
<dbReference type="AlphaFoldDB" id="A0A938XAZ8"/>
<name>A0A938XAZ8_9CLOT</name>
<protein>
    <submittedName>
        <fullName evidence="3">Indolepyruvate oxidoreductase subunit beta</fullName>
    </submittedName>
</protein>
<dbReference type="PANTHER" id="PTHR43854">
    <property type="entry name" value="INDOLEPYRUVATE OXIDOREDUCTASE SUBUNIT IORB"/>
    <property type="match status" value="1"/>
</dbReference>
<dbReference type="PANTHER" id="PTHR43854:SF1">
    <property type="entry name" value="INDOLEPYRUVATE OXIDOREDUCTASE SUBUNIT IORB"/>
    <property type="match status" value="1"/>
</dbReference>
<dbReference type="GO" id="GO:0016903">
    <property type="term" value="F:oxidoreductase activity, acting on the aldehyde or oxo group of donors"/>
    <property type="evidence" value="ECO:0007669"/>
    <property type="project" value="InterPro"/>
</dbReference>
<feature type="domain" description="Pyruvate/ketoisovalerate oxidoreductase catalytic" evidence="2">
    <location>
        <begin position="12"/>
        <end position="187"/>
    </location>
</feature>
<sequence length="192" mass="21005">MAVKNIMIVGVGGQGTLLTSRVLGGLAIAGGHDVKLSEVHGMAQRGGSVVTFVRYGDKVAEPIVEEGQADVIIAFERLEAMRYAHFLKKDGALVVNDWRIDPMPVVIGSASYPEGILEELGKTHKVYAVNATEESKRLGNPKVFNMIVLGVAAQHMDFSKEDWYRVIENTVPPKTIDINRKAFDTGYHLTAR</sequence>
<dbReference type="InterPro" id="IPR002869">
    <property type="entry name" value="Pyrv_flavodox_OxRed_cen"/>
</dbReference>